<dbReference type="GO" id="GO:0051028">
    <property type="term" value="P:mRNA transport"/>
    <property type="evidence" value="ECO:0007669"/>
    <property type="project" value="TreeGrafter"/>
</dbReference>
<feature type="region of interest" description="Disordered" evidence="3">
    <location>
        <begin position="73"/>
        <end position="96"/>
    </location>
</feature>
<feature type="compositionally biased region" description="Basic and acidic residues" evidence="3">
    <location>
        <begin position="37"/>
        <end position="52"/>
    </location>
</feature>
<evidence type="ECO:0000256" key="1">
    <source>
        <dbReference type="ARBA" id="ARBA00006151"/>
    </source>
</evidence>
<keyword evidence="6" id="KW-1185">Reference proteome</keyword>
<dbReference type="Gene3D" id="1.10.8.1120">
    <property type="entry name" value="Histone RNA hairpin-binding protein RNA-binding domain"/>
    <property type="match status" value="1"/>
</dbReference>
<dbReference type="Proteomes" id="UP001485043">
    <property type="component" value="Unassembled WGS sequence"/>
</dbReference>
<feature type="compositionally biased region" description="Polar residues" evidence="3">
    <location>
        <begin position="169"/>
        <end position="179"/>
    </location>
</feature>
<feature type="region of interest" description="Disordered" evidence="3">
    <location>
        <begin position="136"/>
        <end position="209"/>
    </location>
</feature>
<comment type="similarity">
    <text evidence="1">Belongs to the SLBP family.</text>
</comment>
<name>A0AAW1SNT2_9CHLO</name>
<dbReference type="Pfam" id="PF15247">
    <property type="entry name" value="SLBP_RNA_bind"/>
    <property type="match status" value="1"/>
</dbReference>
<dbReference type="InterPro" id="IPR038294">
    <property type="entry name" value="SLBP_RNA_bind_sf"/>
</dbReference>
<comment type="caution">
    <text evidence="5">The sequence shown here is derived from an EMBL/GenBank/DDBJ whole genome shotgun (WGS) entry which is preliminary data.</text>
</comment>
<evidence type="ECO:0000259" key="4">
    <source>
        <dbReference type="Pfam" id="PF15247"/>
    </source>
</evidence>
<dbReference type="FunFam" id="1.10.8.1120:FF:000001">
    <property type="entry name" value="Histone RNA hairpin-binding protein-like"/>
    <property type="match status" value="1"/>
</dbReference>
<dbReference type="AlphaFoldDB" id="A0AAW1SNT2"/>
<gene>
    <name evidence="5" type="ORF">WJX84_010169</name>
</gene>
<sequence>MASQSGNIEPQLLQCVEDTSRDFVVDEPAQAKQHGGTPRETDERRLEQRQKQVDLGKNTIAYQRYAEQVPKWKRRRVGFSKPPYDPTTPDPHRVCSKRAFDGEVRAWRRALHRWDDAVGEDEEIVDIKARLTISSNPAQPLKPSCQANTHPAEAPSRPEEAIQPGGPSAKQSPTAQPQENRNAKRPAAAAPWRQEPSPRRRLNGPKGSFANVVASQAAMASPAPSWATEVAMRW</sequence>
<dbReference type="GO" id="GO:0071207">
    <property type="term" value="F:histone pre-mRNA stem-loop binding"/>
    <property type="evidence" value="ECO:0007669"/>
    <property type="project" value="TreeGrafter"/>
</dbReference>
<dbReference type="GO" id="GO:0005737">
    <property type="term" value="C:cytoplasm"/>
    <property type="evidence" value="ECO:0007669"/>
    <property type="project" value="TreeGrafter"/>
</dbReference>
<dbReference type="PANTHER" id="PTHR17408">
    <property type="entry name" value="HISTONE RNA HAIRPIN-BINDING PROTEIN"/>
    <property type="match status" value="1"/>
</dbReference>
<dbReference type="EMBL" id="JALJOV010001215">
    <property type="protein sequence ID" value="KAK9851898.1"/>
    <property type="molecule type" value="Genomic_DNA"/>
</dbReference>
<evidence type="ECO:0000256" key="2">
    <source>
        <dbReference type="ARBA" id="ARBA00022884"/>
    </source>
</evidence>
<dbReference type="PANTHER" id="PTHR17408:SF0">
    <property type="entry name" value="HISTONE RNA HAIRPIN-BINDING PROTEIN"/>
    <property type="match status" value="1"/>
</dbReference>
<proteinExistence type="inferred from homology"/>
<protein>
    <recommendedName>
        <fullName evidence="4">Histone RNA hairpin-binding protein RNA-binding domain-containing protein</fullName>
    </recommendedName>
</protein>
<feature type="domain" description="Histone RNA hairpin-binding protein RNA-binding" evidence="4">
    <location>
        <begin position="41"/>
        <end position="116"/>
    </location>
</feature>
<dbReference type="GO" id="GO:0003729">
    <property type="term" value="F:mRNA binding"/>
    <property type="evidence" value="ECO:0007669"/>
    <property type="project" value="InterPro"/>
</dbReference>
<evidence type="ECO:0000313" key="6">
    <source>
        <dbReference type="Proteomes" id="UP001485043"/>
    </source>
</evidence>
<keyword evidence="2" id="KW-0694">RNA-binding</keyword>
<accession>A0AAW1SNT2</accession>
<dbReference type="GO" id="GO:0006398">
    <property type="term" value="P:mRNA 3'-end processing by stem-loop binding and cleavage"/>
    <property type="evidence" value="ECO:0007669"/>
    <property type="project" value="TreeGrafter"/>
</dbReference>
<dbReference type="GO" id="GO:0071204">
    <property type="term" value="C:histone pre-mRNA 3'end processing complex"/>
    <property type="evidence" value="ECO:0007669"/>
    <property type="project" value="TreeGrafter"/>
</dbReference>
<evidence type="ECO:0000256" key="3">
    <source>
        <dbReference type="SAM" id="MobiDB-lite"/>
    </source>
</evidence>
<evidence type="ECO:0000313" key="5">
    <source>
        <dbReference type="EMBL" id="KAK9851898.1"/>
    </source>
</evidence>
<reference evidence="5 6" key="1">
    <citation type="journal article" date="2024" name="Nat. Commun.">
        <title>Phylogenomics reveals the evolutionary origins of lichenization in chlorophyte algae.</title>
        <authorList>
            <person name="Puginier C."/>
            <person name="Libourel C."/>
            <person name="Otte J."/>
            <person name="Skaloud P."/>
            <person name="Haon M."/>
            <person name="Grisel S."/>
            <person name="Petersen M."/>
            <person name="Berrin J.G."/>
            <person name="Delaux P.M."/>
            <person name="Dal Grande F."/>
            <person name="Keller J."/>
        </authorList>
    </citation>
    <scope>NUCLEOTIDE SEQUENCE [LARGE SCALE GENOMIC DNA]</scope>
    <source>
        <strain evidence="5 6">SAG 2523</strain>
    </source>
</reference>
<dbReference type="InterPro" id="IPR026502">
    <property type="entry name" value="SLBP1/SLBP2"/>
</dbReference>
<organism evidence="5 6">
    <name type="scientific">Apatococcus fuscideae</name>
    <dbReference type="NCBI Taxonomy" id="2026836"/>
    <lineage>
        <taxon>Eukaryota</taxon>
        <taxon>Viridiplantae</taxon>
        <taxon>Chlorophyta</taxon>
        <taxon>core chlorophytes</taxon>
        <taxon>Trebouxiophyceae</taxon>
        <taxon>Chlorellales</taxon>
        <taxon>Chlorellaceae</taxon>
        <taxon>Apatococcus</taxon>
    </lineage>
</organism>
<feature type="region of interest" description="Disordered" evidence="3">
    <location>
        <begin position="19"/>
        <end position="52"/>
    </location>
</feature>
<dbReference type="InterPro" id="IPR029344">
    <property type="entry name" value="SLBP_RNA_bind"/>
</dbReference>